<keyword evidence="2" id="KW-0238">DNA-binding</keyword>
<dbReference type="GO" id="GO:0003677">
    <property type="term" value="F:DNA binding"/>
    <property type="evidence" value="ECO:0007669"/>
    <property type="project" value="UniProtKB-KW"/>
</dbReference>
<comment type="similarity">
    <text evidence="1">Belongs to the 'phage' integrase family.</text>
</comment>
<dbReference type="Gene3D" id="1.10.150.130">
    <property type="match status" value="1"/>
</dbReference>
<dbReference type="Pfam" id="PF00589">
    <property type="entry name" value="Phage_integrase"/>
    <property type="match status" value="1"/>
</dbReference>
<evidence type="ECO:0000313" key="5">
    <source>
        <dbReference type="EMBL" id="GEO11372.1"/>
    </source>
</evidence>
<organism evidence="5 6">
    <name type="scientific">Segetibacter aerophilus</name>
    <dbReference type="NCBI Taxonomy" id="670293"/>
    <lineage>
        <taxon>Bacteria</taxon>
        <taxon>Pseudomonadati</taxon>
        <taxon>Bacteroidota</taxon>
        <taxon>Chitinophagia</taxon>
        <taxon>Chitinophagales</taxon>
        <taxon>Chitinophagaceae</taxon>
        <taxon>Segetibacter</taxon>
    </lineage>
</organism>
<name>A0A512BHC7_9BACT</name>
<dbReference type="InterPro" id="IPR010998">
    <property type="entry name" value="Integrase_recombinase_N"/>
</dbReference>
<gene>
    <name evidence="5" type="ORF">SAE01_38680</name>
</gene>
<reference evidence="5 6" key="1">
    <citation type="submission" date="2019-07" db="EMBL/GenBank/DDBJ databases">
        <title>Whole genome shotgun sequence of Segetibacter aerophilus NBRC 106135.</title>
        <authorList>
            <person name="Hosoyama A."/>
            <person name="Uohara A."/>
            <person name="Ohji S."/>
            <person name="Ichikawa N."/>
        </authorList>
    </citation>
    <scope>NUCLEOTIDE SEQUENCE [LARGE SCALE GENOMIC DNA]</scope>
    <source>
        <strain evidence="5 6">NBRC 106135</strain>
    </source>
</reference>
<dbReference type="InterPro" id="IPR013762">
    <property type="entry name" value="Integrase-like_cat_sf"/>
</dbReference>
<sequence length="445" mass="52234">MNFPIKPVCNSRFIRKDGTCLIYIQYCFSHESRTLLNTAIAIPPEYWNQKKECVSDKLPEVFGAAEEINFELKRMMRAVEDIIDYGIKKKVPEIGKFVKKTFTPDFKISITQKVDLDKQGAANINIYDQIDEYSKSKEKKVCKDMPRIYRNMKEHLRAFEEFRNKPITFDSLDLNFYEDFVDFLMFEYVQRRRKGNLVGLKVNTIGKTIKQFRTFLRNRMRKKIIAPIDMDGWTILEEEVDAVYLSMDEVHSVYNVDLSNSPHLISYRNDFVLGCLTGLRFSDFSELMKDDVRKDMLYKKQNKSEHWVVIPLRDEALQILKNRFDNKVSVLTNGDFNKHIKTIARMAGIVELIKFSHKKHGKDVVETKPKYEWITSHTCRRSFCTNEFLAGTPVELIMKISGHKSVKDFYKYIRITPEEAGQKMKELWKGRGGMKAFSKENETLS</sequence>
<dbReference type="GO" id="GO:0015074">
    <property type="term" value="P:DNA integration"/>
    <property type="evidence" value="ECO:0007669"/>
    <property type="project" value="InterPro"/>
</dbReference>
<evidence type="ECO:0000313" key="6">
    <source>
        <dbReference type="Proteomes" id="UP000321513"/>
    </source>
</evidence>
<dbReference type="Pfam" id="PF13102">
    <property type="entry name" value="Phage_int_SAM_5"/>
    <property type="match status" value="1"/>
</dbReference>
<evidence type="ECO:0000256" key="1">
    <source>
        <dbReference type="ARBA" id="ARBA00008857"/>
    </source>
</evidence>
<dbReference type="GO" id="GO:0006310">
    <property type="term" value="P:DNA recombination"/>
    <property type="evidence" value="ECO:0007669"/>
    <property type="project" value="UniProtKB-KW"/>
</dbReference>
<dbReference type="SUPFAM" id="SSF56349">
    <property type="entry name" value="DNA breaking-rejoining enzymes"/>
    <property type="match status" value="1"/>
</dbReference>
<dbReference type="Gene3D" id="1.10.443.10">
    <property type="entry name" value="Intergrase catalytic core"/>
    <property type="match status" value="1"/>
</dbReference>
<dbReference type="InterPro" id="IPR025269">
    <property type="entry name" value="SAM-like_dom"/>
</dbReference>
<dbReference type="PANTHER" id="PTHR30349">
    <property type="entry name" value="PHAGE INTEGRASE-RELATED"/>
    <property type="match status" value="1"/>
</dbReference>
<evidence type="ECO:0000256" key="3">
    <source>
        <dbReference type="ARBA" id="ARBA00023172"/>
    </source>
</evidence>
<dbReference type="InterPro" id="IPR050090">
    <property type="entry name" value="Tyrosine_recombinase_XerCD"/>
</dbReference>
<dbReference type="RefSeq" id="WP_147205479.1">
    <property type="nucleotide sequence ID" value="NZ_BJYT01000019.1"/>
</dbReference>
<dbReference type="AlphaFoldDB" id="A0A512BHC7"/>
<evidence type="ECO:0000259" key="4">
    <source>
        <dbReference type="PROSITE" id="PS51898"/>
    </source>
</evidence>
<proteinExistence type="inferred from homology"/>
<keyword evidence="3" id="KW-0233">DNA recombination</keyword>
<accession>A0A512BHC7</accession>
<dbReference type="PROSITE" id="PS51898">
    <property type="entry name" value="TYR_RECOMBINASE"/>
    <property type="match status" value="1"/>
</dbReference>
<comment type="caution">
    <text evidence="5">The sequence shown here is derived from an EMBL/GenBank/DDBJ whole genome shotgun (WGS) entry which is preliminary data.</text>
</comment>
<protein>
    <submittedName>
        <fullName evidence="5">Integrase</fullName>
    </submittedName>
</protein>
<dbReference type="Proteomes" id="UP000321513">
    <property type="component" value="Unassembled WGS sequence"/>
</dbReference>
<dbReference type="InterPro" id="IPR011010">
    <property type="entry name" value="DNA_brk_join_enz"/>
</dbReference>
<keyword evidence="6" id="KW-1185">Reference proteome</keyword>
<dbReference type="OrthoDB" id="1493636at2"/>
<evidence type="ECO:0000256" key="2">
    <source>
        <dbReference type="ARBA" id="ARBA00023125"/>
    </source>
</evidence>
<dbReference type="PANTHER" id="PTHR30349:SF64">
    <property type="entry name" value="PROPHAGE INTEGRASE INTD-RELATED"/>
    <property type="match status" value="1"/>
</dbReference>
<dbReference type="InterPro" id="IPR002104">
    <property type="entry name" value="Integrase_catalytic"/>
</dbReference>
<dbReference type="EMBL" id="BJYT01000019">
    <property type="protein sequence ID" value="GEO11372.1"/>
    <property type="molecule type" value="Genomic_DNA"/>
</dbReference>
<feature type="domain" description="Tyr recombinase" evidence="4">
    <location>
        <begin position="240"/>
        <end position="425"/>
    </location>
</feature>